<keyword evidence="1 9" id="KW-0732">Signal</keyword>
<evidence type="ECO:0000256" key="4">
    <source>
        <dbReference type="ARBA" id="ARBA00023136"/>
    </source>
</evidence>
<feature type="region of interest" description="Disordered" evidence="8">
    <location>
        <begin position="19"/>
        <end position="73"/>
    </location>
</feature>
<reference evidence="10 11" key="1">
    <citation type="submission" date="2016-10" db="EMBL/GenBank/DDBJ databases">
        <authorList>
            <person name="de Groot N.N."/>
        </authorList>
    </citation>
    <scope>NUCLEOTIDE SEQUENCE [LARGE SCALE GENOMIC DNA]</scope>
    <source>
        <strain evidence="10 11">HL3</strain>
    </source>
</reference>
<dbReference type="InterPro" id="IPR007443">
    <property type="entry name" value="LpoA"/>
</dbReference>
<dbReference type="Pfam" id="PF04348">
    <property type="entry name" value="LppC"/>
    <property type="match status" value="1"/>
</dbReference>
<dbReference type="CDD" id="cd06339">
    <property type="entry name" value="PBP1_YraM_LppC_lipoprotein-like"/>
    <property type="match status" value="1"/>
</dbReference>
<dbReference type="STRING" id="1123397.SAMN05660831_01274"/>
<dbReference type="GO" id="GO:0030234">
    <property type="term" value="F:enzyme regulator activity"/>
    <property type="evidence" value="ECO:0007669"/>
    <property type="project" value="TreeGrafter"/>
</dbReference>
<sequence>MPLRLLPALFAAALTACATAPPDRPPGEDATPQDMAPRPMVEPTRPAEPDREQAREAQELSREAATSGPERRHRLQLDAVARFLDGGYLDPAARLLRNIPRKELERAQAARWQLLAGRLDLARRRPAAALERLETLASEPALARPALTLVARAHDRLDRPLEAARARINLAPHLDEAESRERNRRAIWAGLLQVRQPRLATARTRVGDDFTGWVELARLAKGFQTEPQQLQQAVASWQSRFDDHPAMPVAEELLLRDPNLVERPTEVAVLLPLSGRYADAGAAVRDGLLAGWFEARRRGGAEKTRLTFHDTAASEDIPALARRAVEEGAGMVVGPLRKQTVAALAEDPPSIPVLALNSGEGREGSERFHRFGLEPEAEAVEAADRLWRDGHSRVAMLRPRGDWGERMAEAFQQRWRGQGGALASAEFYDPEGSRLSLPVKRLLGVDASEQRYRNLRADLGARLHFEPRHRQDIDAVFLAAFPEPARQIPPQLRFQGARELPVYATSHVYSGRPDPDMDSDLEGLRFADSPWALGPDTDRLFRLRRETAEHLPDSALARRLHGLGIDAWTLLPRLALLRAHPEERVDGATGTLRLAEDGRIRRDLWWARFEDGRPVRQSLVRDD</sequence>
<evidence type="ECO:0008006" key="12">
    <source>
        <dbReference type="Google" id="ProtNLM"/>
    </source>
</evidence>
<feature type="signal peptide" evidence="9">
    <location>
        <begin position="1"/>
        <end position="20"/>
    </location>
</feature>
<evidence type="ECO:0000256" key="3">
    <source>
        <dbReference type="ARBA" id="ARBA00022984"/>
    </source>
</evidence>
<evidence type="ECO:0000313" key="11">
    <source>
        <dbReference type="Proteomes" id="UP000198611"/>
    </source>
</evidence>
<proteinExistence type="predicted"/>
<dbReference type="OrthoDB" id="6708821at2"/>
<dbReference type="PROSITE" id="PS51257">
    <property type="entry name" value="PROKAR_LIPOPROTEIN"/>
    <property type="match status" value="1"/>
</dbReference>
<evidence type="ECO:0000256" key="8">
    <source>
        <dbReference type="SAM" id="MobiDB-lite"/>
    </source>
</evidence>
<dbReference type="Gene3D" id="3.40.50.2300">
    <property type="match status" value="2"/>
</dbReference>
<accession>A0A1I1R4G7</accession>
<dbReference type="GO" id="GO:0008360">
    <property type="term" value="P:regulation of cell shape"/>
    <property type="evidence" value="ECO:0007669"/>
    <property type="project" value="UniProtKB-KW"/>
</dbReference>
<dbReference type="PANTHER" id="PTHR38038:SF1">
    <property type="entry name" value="PENICILLIN-BINDING PROTEIN ACTIVATOR LPOA"/>
    <property type="match status" value="1"/>
</dbReference>
<dbReference type="GO" id="GO:0031241">
    <property type="term" value="C:periplasmic side of cell outer membrane"/>
    <property type="evidence" value="ECO:0007669"/>
    <property type="project" value="TreeGrafter"/>
</dbReference>
<dbReference type="InterPro" id="IPR028082">
    <property type="entry name" value="Peripla_BP_I"/>
</dbReference>
<dbReference type="Gene3D" id="1.25.40.10">
    <property type="entry name" value="Tetratricopeptide repeat domain"/>
    <property type="match status" value="1"/>
</dbReference>
<dbReference type="GO" id="GO:0009252">
    <property type="term" value="P:peptidoglycan biosynthetic process"/>
    <property type="evidence" value="ECO:0007669"/>
    <property type="project" value="UniProtKB-KW"/>
</dbReference>
<evidence type="ECO:0000256" key="7">
    <source>
        <dbReference type="ARBA" id="ARBA00023288"/>
    </source>
</evidence>
<dbReference type="InterPro" id="IPR011990">
    <property type="entry name" value="TPR-like_helical_dom_sf"/>
</dbReference>
<keyword evidence="11" id="KW-1185">Reference proteome</keyword>
<evidence type="ECO:0000313" key="10">
    <source>
        <dbReference type="EMBL" id="SFD25180.1"/>
    </source>
</evidence>
<name>A0A1I1R4G7_9GAMM</name>
<feature type="chain" id="PRO_5011761500" description="Penicillin-binding protein activator" evidence="9">
    <location>
        <begin position="21"/>
        <end position="623"/>
    </location>
</feature>
<feature type="compositionally biased region" description="Basic and acidic residues" evidence="8">
    <location>
        <begin position="45"/>
        <end position="62"/>
    </location>
</feature>
<organism evidence="10 11">
    <name type="scientific">Thiohalospira halophila DSM 15071</name>
    <dbReference type="NCBI Taxonomy" id="1123397"/>
    <lineage>
        <taxon>Bacteria</taxon>
        <taxon>Pseudomonadati</taxon>
        <taxon>Pseudomonadota</taxon>
        <taxon>Gammaproteobacteria</taxon>
        <taxon>Thiohalospirales</taxon>
        <taxon>Thiohalospiraceae</taxon>
        <taxon>Thiohalospira</taxon>
    </lineage>
</organism>
<keyword evidence="3" id="KW-0573">Peptidoglycan synthesis</keyword>
<keyword evidence="7" id="KW-0449">Lipoprotein</keyword>
<dbReference type="Gene3D" id="1.25.40.650">
    <property type="match status" value="1"/>
</dbReference>
<dbReference type="Proteomes" id="UP000198611">
    <property type="component" value="Unassembled WGS sequence"/>
</dbReference>
<evidence type="ECO:0000256" key="9">
    <source>
        <dbReference type="SAM" id="SignalP"/>
    </source>
</evidence>
<evidence type="ECO:0000256" key="1">
    <source>
        <dbReference type="ARBA" id="ARBA00022729"/>
    </source>
</evidence>
<dbReference type="AlphaFoldDB" id="A0A1I1R4G7"/>
<evidence type="ECO:0000256" key="5">
    <source>
        <dbReference type="ARBA" id="ARBA00023139"/>
    </source>
</evidence>
<keyword evidence="6" id="KW-0998">Cell outer membrane</keyword>
<dbReference type="SUPFAM" id="SSF53822">
    <property type="entry name" value="Periplasmic binding protein-like I"/>
    <property type="match status" value="1"/>
</dbReference>
<keyword evidence="2" id="KW-0133">Cell shape</keyword>
<gene>
    <name evidence="10" type="ORF">SAMN05660831_01274</name>
</gene>
<evidence type="ECO:0000256" key="2">
    <source>
        <dbReference type="ARBA" id="ARBA00022960"/>
    </source>
</evidence>
<dbReference type="PANTHER" id="PTHR38038">
    <property type="entry name" value="PENICILLIN-BINDING PROTEIN ACTIVATOR LPOA"/>
    <property type="match status" value="1"/>
</dbReference>
<dbReference type="EMBL" id="FOMJ01000003">
    <property type="protein sequence ID" value="SFD25180.1"/>
    <property type="molecule type" value="Genomic_DNA"/>
</dbReference>
<evidence type="ECO:0000256" key="6">
    <source>
        <dbReference type="ARBA" id="ARBA00023237"/>
    </source>
</evidence>
<keyword evidence="5" id="KW-0564">Palmitate</keyword>
<dbReference type="RefSeq" id="WP_159433030.1">
    <property type="nucleotide sequence ID" value="NZ_FOMJ01000003.1"/>
</dbReference>
<keyword evidence="4" id="KW-0472">Membrane</keyword>
<protein>
    <recommendedName>
        <fullName evidence="12">Penicillin-binding protein activator</fullName>
    </recommendedName>
</protein>